<reference evidence="3 4" key="1">
    <citation type="journal article" date="2019" name="PLoS Pathog.">
        <title>Genome sequence of the bovine parasite Schistosoma bovis Tanzania.</title>
        <authorList>
            <person name="Oey H."/>
            <person name="Zakrzewski M."/>
            <person name="Gobert G."/>
            <person name="Gravermann K."/>
            <person name="Stoye J."/>
            <person name="Jones M."/>
            <person name="Mcmanus D."/>
            <person name="Krause L."/>
        </authorList>
    </citation>
    <scope>NUCLEOTIDE SEQUENCE [LARGE SCALE GENOMIC DNA]</scope>
    <source>
        <strain evidence="3 4">TAN1997</strain>
    </source>
</reference>
<dbReference type="Pfam" id="PF08547">
    <property type="entry name" value="CIA30"/>
    <property type="match status" value="1"/>
</dbReference>
<dbReference type="InterPro" id="IPR008979">
    <property type="entry name" value="Galactose-bd-like_sf"/>
</dbReference>
<evidence type="ECO:0000259" key="2">
    <source>
        <dbReference type="Pfam" id="PF08547"/>
    </source>
</evidence>
<evidence type="ECO:0000256" key="1">
    <source>
        <dbReference type="SAM" id="SignalP"/>
    </source>
</evidence>
<comment type="caution">
    <text evidence="3">The sequence shown here is derived from an EMBL/GenBank/DDBJ whole genome shotgun (WGS) entry which is preliminary data.</text>
</comment>
<keyword evidence="1" id="KW-0732">Signal</keyword>
<dbReference type="SUPFAM" id="SSF49785">
    <property type="entry name" value="Galactose-binding domain-like"/>
    <property type="match status" value="1"/>
</dbReference>
<dbReference type="Proteomes" id="UP000290809">
    <property type="component" value="Unassembled WGS sequence"/>
</dbReference>
<name>A0A430PYB3_SCHBO</name>
<accession>A0A430PYB3</accession>
<dbReference type="EMBL" id="QMKO01004159">
    <property type="protein sequence ID" value="RTG80422.1"/>
    <property type="molecule type" value="Genomic_DNA"/>
</dbReference>
<keyword evidence="4" id="KW-1185">Reference proteome</keyword>
<dbReference type="InterPro" id="IPR013857">
    <property type="entry name" value="NADH-UbQ_OxRdtase-assoc_prot30"/>
</dbReference>
<proteinExistence type="predicted"/>
<feature type="domain" description="NADH:ubiquinone oxidoreductase intermediate-associated protein 30" evidence="2">
    <location>
        <begin position="37"/>
        <end position="189"/>
    </location>
</feature>
<dbReference type="AlphaFoldDB" id="A0A430PYB3"/>
<gene>
    <name evidence="3" type="ORF">DC041_0001540</name>
</gene>
<dbReference type="STRING" id="6184.A0A430PYB3"/>
<evidence type="ECO:0000313" key="4">
    <source>
        <dbReference type="Proteomes" id="UP000290809"/>
    </source>
</evidence>
<sequence>MIKKYISVVVLIFTTLLLNTYNAKEDDSLEPTSILFNFTDSQTTAFENWIEVSDAILIGGRSKATIVRLNGTNYQSALLFYVLNPRENGSSFAGVYRQLDTPDISKYKGVVIDLHRQGVNSKFQFILYGECSEVRDCVSHESQFEAPEIREKVKIPFKNFSAYFHGTPKSGSNHLNLSHTSRIGIKVYGGSNAPENRFGPGSIEIFTISAYK</sequence>
<evidence type="ECO:0000313" key="3">
    <source>
        <dbReference type="EMBL" id="RTG80422.1"/>
    </source>
</evidence>
<protein>
    <recommendedName>
        <fullName evidence="2">NADH:ubiquinone oxidoreductase intermediate-associated protein 30 domain-containing protein</fullName>
    </recommendedName>
</protein>
<feature type="chain" id="PRO_5019228632" description="NADH:ubiquinone oxidoreductase intermediate-associated protein 30 domain-containing protein" evidence="1">
    <location>
        <begin position="24"/>
        <end position="212"/>
    </location>
</feature>
<organism evidence="3 4">
    <name type="scientific">Schistosoma bovis</name>
    <name type="common">Blood fluke</name>
    <dbReference type="NCBI Taxonomy" id="6184"/>
    <lineage>
        <taxon>Eukaryota</taxon>
        <taxon>Metazoa</taxon>
        <taxon>Spiralia</taxon>
        <taxon>Lophotrochozoa</taxon>
        <taxon>Platyhelminthes</taxon>
        <taxon>Trematoda</taxon>
        <taxon>Digenea</taxon>
        <taxon>Strigeidida</taxon>
        <taxon>Schistosomatoidea</taxon>
        <taxon>Schistosomatidae</taxon>
        <taxon>Schistosoma</taxon>
    </lineage>
</organism>
<feature type="signal peptide" evidence="1">
    <location>
        <begin position="1"/>
        <end position="23"/>
    </location>
</feature>